<dbReference type="GO" id="GO:0005829">
    <property type="term" value="C:cytosol"/>
    <property type="evidence" value="ECO:0007669"/>
    <property type="project" value="TreeGrafter"/>
</dbReference>
<dbReference type="PANTHER" id="PTHR10353">
    <property type="entry name" value="GLYCOSYL HYDROLASE"/>
    <property type="match status" value="1"/>
</dbReference>
<comment type="similarity">
    <text evidence="1 4">Belongs to the glycosyl hydrolase 1 family.</text>
</comment>
<dbReference type="GO" id="GO:0016052">
    <property type="term" value="P:carbohydrate catabolic process"/>
    <property type="evidence" value="ECO:0007669"/>
    <property type="project" value="TreeGrafter"/>
</dbReference>
<name>A0A7K0G646_9ACTN</name>
<evidence type="ECO:0000313" key="6">
    <source>
        <dbReference type="Proteomes" id="UP000470010"/>
    </source>
</evidence>
<accession>A0A7K0G646</accession>
<dbReference type="Gene3D" id="3.20.20.80">
    <property type="entry name" value="Glycosidases"/>
    <property type="match status" value="1"/>
</dbReference>
<dbReference type="PRINTS" id="PR00131">
    <property type="entry name" value="GLHYDRLASE1"/>
</dbReference>
<dbReference type="Proteomes" id="UP000470010">
    <property type="component" value="Unassembled WGS sequence"/>
</dbReference>
<keyword evidence="3" id="KW-0326">Glycosidase</keyword>
<evidence type="ECO:0000256" key="3">
    <source>
        <dbReference type="ARBA" id="ARBA00023295"/>
    </source>
</evidence>
<evidence type="ECO:0000313" key="5">
    <source>
        <dbReference type="EMBL" id="MRX79141.1"/>
    </source>
</evidence>
<reference evidence="6" key="1">
    <citation type="submission" date="2019-08" db="EMBL/GenBank/DDBJ databases">
        <title>Arthrobacter sp. nov., isolated from plateau pika and Tibetan wild ass.</title>
        <authorList>
            <person name="Ge Y."/>
        </authorList>
    </citation>
    <scope>NUCLEOTIDE SEQUENCE [LARGE SCALE GENOMIC DNA]</scope>
    <source>
        <strain evidence="6">HF-1365</strain>
    </source>
</reference>
<evidence type="ECO:0000256" key="1">
    <source>
        <dbReference type="ARBA" id="ARBA00010838"/>
    </source>
</evidence>
<dbReference type="InterPro" id="IPR001360">
    <property type="entry name" value="Glyco_hydro_1"/>
</dbReference>
<protein>
    <submittedName>
        <fullName evidence="5">Family 1 glycosylhydrolase</fullName>
    </submittedName>
</protein>
<evidence type="ECO:0000256" key="2">
    <source>
        <dbReference type="ARBA" id="ARBA00022801"/>
    </source>
</evidence>
<keyword evidence="2 5" id="KW-0378">Hydrolase</keyword>
<dbReference type="PROSITE" id="PS00653">
    <property type="entry name" value="GLYCOSYL_HYDROL_F1_2"/>
    <property type="match status" value="1"/>
</dbReference>
<dbReference type="EMBL" id="VTFZ01000001">
    <property type="protein sequence ID" value="MRX79141.1"/>
    <property type="molecule type" value="Genomic_DNA"/>
</dbReference>
<keyword evidence="6" id="KW-1185">Reference proteome</keyword>
<sequence>MREAPTSFANRPFIWGSANSAYQCEGAWNEGGKGLGEWDYFNAIPHMNVNGIDGRQASDFYHRFREDIALMAQGGQNSIRLSTSWSRILPEGRGTVNEEGVAFYNELIDCCIECGVEPNITLFQYDLPYAIACEGGWSNVATADAFSEYARVCFERFGDRVFLWSTVDEPQYYSYCANFLGIYPPCHKLDMQSFLQWQYVQMLGSAKAIKIYHDMGLPGAIGVIHHDCNVEVAPGTEDPERVYRAADFFYNRLILCPAVFGSLPPETDEMLEALGTYLYRVPGDEEIFAEGVVDFLSLNVFCRKYVTSWHGAPSNASGNVKGAGSKSVEGQIVAPLFQTAYDSTVEHNQWGRELLPRIMYSSLMRIKNEYGNPPVVAENGHGAYEVPDENGYVADDDRIRVIGSFIDYLEQAKREGANVCGYYYWCTMDLYSWINGYEKRYGLVRVDFDDDFRRIPKKSWSWFRERGKRFKS</sequence>
<evidence type="ECO:0000256" key="4">
    <source>
        <dbReference type="RuleBase" id="RU003690"/>
    </source>
</evidence>
<dbReference type="AlphaFoldDB" id="A0A7K0G646"/>
<organism evidence="5 6">
    <name type="scientific">Enorma shizhengliae</name>
    <dbReference type="NCBI Taxonomy" id="2606615"/>
    <lineage>
        <taxon>Bacteria</taxon>
        <taxon>Bacillati</taxon>
        <taxon>Actinomycetota</taxon>
        <taxon>Coriobacteriia</taxon>
        <taxon>Coriobacteriales</taxon>
        <taxon>Coriobacteriaceae</taxon>
        <taxon>Enorma</taxon>
    </lineage>
</organism>
<dbReference type="InterPro" id="IPR033132">
    <property type="entry name" value="GH_1_N_CS"/>
</dbReference>
<dbReference type="PANTHER" id="PTHR10353:SF36">
    <property type="entry name" value="LP05116P"/>
    <property type="match status" value="1"/>
</dbReference>
<proteinExistence type="inferred from homology"/>
<dbReference type="RefSeq" id="WP_144687392.1">
    <property type="nucleotide sequence ID" value="NZ_VLLQ01000001.1"/>
</dbReference>
<comment type="caution">
    <text evidence="5">The sequence shown here is derived from an EMBL/GenBank/DDBJ whole genome shotgun (WGS) entry which is preliminary data.</text>
</comment>
<dbReference type="SUPFAM" id="SSF51445">
    <property type="entry name" value="(Trans)glycosidases"/>
    <property type="match status" value="1"/>
</dbReference>
<gene>
    <name evidence="5" type="ORF">GJE22_00720</name>
</gene>
<dbReference type="GO" id="GO:0008422">
    <property type="term" value="F:beta-glucosidase activity"/>
    <property type="evidence" value="ECO:0007669"/>
    <property type="project" value="TreeGrafter"/>
</dbReference>
<dbReference type="InterPro" id="IPR017853">
    <property type="entry name" value="GH"/>
</dbReference>
<dbReference type="Pfam" id="PF00232">
    <property type="entry name" value="Glyco_hydro_1"/>
    <property type="match status" value="1"/>
</dbReference>